<proteinExistence type="predicted"/>
<dbReference type="SUPFAM" id="SSF143503">
    <property type="entry name" value="PUG domain-like"/>
    <property type="match status" value="1"/>
</dbReference>
<evidence type="ECO:0000259" key="2">
    <source>
        <dbReference type="Pfam" id="PF09409"/>
    </source>
</evidence>
<protein>
    <recommendedName>
        <fullName evidence="2">PUB domain-containing protein</fullName>
    </recommendedName>
</protein>
<dbReference type="GO" id="GO:0005737">
    <property type="term" value="C:cytoplasm"/>
    <property type="evidence" value="ECO:0007669"/>
    <property type="project" value="TreeGrafter"/>
</dbReference>
<dbReference type="InterPro" id="IPR018997">
    <property type="entry name" value="PUB_domain"/>
</dbReference>
<feature type="domain" description="PUB" evidence="2">
    <location>
        <begin position="223"/>
        <end position="294"/>
    </location>
</feature>
<evidence type="ECO:0000313" key="3">
    <source>
        <dbReference type="EMBL" id="CRZ11243.1"/>
    </source>
</evidence>
<organism evidence="3">
    <name type="scientific">Spongospora subterranea</name>
    <dbReference type="NCBI Taxonomy" id="70186"/>
    <lineage>
        <taxon>Eukaryota</taxon>
        <taxon>Sar</taxon>
        <taxon>Rhizaria</taxon>
        <taxon>Endomyxa</taxon>
        <taxon>Phytomyxea</taxon>
        <taxon>Plasmodiophorida</taxon>
        <taxon>Plasmodiophoridae</taxon>
        <taxon>Spongospora</taxon>
    </lineage>
</organism>
<dbReference type="Pfam" id="PF09409">
    <property type="entry name" value="PUB"/>
    <property type="match status" value="1"/>
</dbReference>
<dbReference type="PANTHER" id="PTHR23153:SF38">
    <property type="entry name" value="UBX DOMAIN-CONTAINING PROTEIN 6"/>
    <property type="match status" value="1"/>
</dbReference>
<dbReference type="Gene3D" id="1.20.58.2190">
    <property type="match status" value="1"/>
</dbReference>
<dbReference type="InterPro" id="IPR036339">
    <property type="entry name" value="PUB-like_dom_sf"/>
</dbReference>
<name>A0A0H5RB26_9EUKA</name>
<dbReference type="PANTHER" id="PTHR23153">
    <property type="entry name" value="UBX-RELATED"/>
    <property type="match status" value="1"/>
</dbReference>
<dbReference type="EMBL" id="HACM01010801">
    <property type="protein sequence ID" value="CRZ11243.1"/>
    <property type="molecule type" value="Transcribed_RNA"/>
</dbReference>
<sequence length="325" mass="36533">MSKFKRSSNELQAVLTDAHAMHAAIQAPNIADAEVEAIAAKAQILKERYHDISTAVGELVKLASETDPDRVVFGEAMIRKVNLLATQLIAVKEAVDQAINDVHEKLQPILDKRAEEAQSMDRQKQQERKRIEQERETARKIESAKIAALEAEKKRKAEAEAARAAVEHEEERKRFEEERGVRRIAQAADAERQAFLDQRLKQAESMDIAEVLDIIELTCSPKQLRCAVGALLDIVGNIISSPEDPTFRNIRKANEKLNGDLLSVDGGLEALICIGFREKNPTQTINEAHFYIAEPPVDNFDEWSSWYDKLQKNRALLQSVYDGLS</sequence>
<accession>A0A0H5RB26</accession>
<dbReference type="CDD" id="cd09212">
    <property type="entry name" value="PUB"/>
    <property type="match status" value="1"/>
</dbReference>
<feature type="region of interest" description="Disordered" evidence="1">
    <location>
        <begin position="114"/>
        <end position="136"/>
    </location>
</feature>
<reference evidence="3" key="1">
    <citation type="submission" date="2015-04" db="EMBL/GenBank/DDBJ databases">
        <title>The genome sequence of the plant pathogenic Rhizarian Plasmodiophora brassicae reveals insights in its biotrophic life cycle and the origin of chitin synthesis.</title>
        <authorList>
            <person name="Schwelm A."/>
            <person name="Fogelqvist J."/>
            <person name="Knaust A."/>
            <person name="Julke S."/>
            <person name="Lilja T."/>
            <person name="Dhandapani V."/>
            <person name="Bonilla-Rosso G."/>
            <person name="Karlsson M."/>
            <person name="Shevchenko A."/>
            <person name="Choi S.R."/>
            <person name="Kim H.G."/>
            <person name="Park J.Y."/>
            <person name="Lim Y.P."/>
            <person name="Ludwig-Muller J."/>
            <person name="Dixelius C."/>
        </authorList>
    </citation>
    <scope>NUCLEOTIDE SEQUENCE</scope>
    <source>
        <tissue evidence="3">Potato root galls</tissue>
    </source>
</reference>
<evidence type="ECO:0000256" key="1">
    <source>
        <dbReference type="SAM" id="MobiDB-lite"/>
    </source>
</evidence>
<dbReference type="AlphaFoldDB" id="A0A0H5RB26"/>